<comment type="caution">
    <text evidence="7">The sequence shown here is derived from an EMBL/GenBank/DDBJ whole genome shotgun (WGS) entry which is preliminary data.</text>
</comment>
<keyword evidence="4 6" id="KW-1133">Transmembrane helix</keyword>
<keyword evidence="3 6" id="KW-0812">Transmembrane</keyword>
<accession>A0ABS5HYC2</accession>
<feature type="transmembrane region" description="Helical" evidence="6">
    <location>
        <begin position="171"/>
        <end position="202"/>
    </location>
</feature>
<feature type="transmembrane region" description="Helical" evidence="6">
    <location>
        <begin position="133"/>
        <end position="151"/>
    </location>
</feature>
<dbReference type="RefSeq" id="WP_153660901.1">
    <property type="nucleotide sequence ID" value="NZ_JAAIKR010000001.1"/>
</dbReference>
<name>A0ABS5HYC2_9GAMM</name>
<dbReference type="Proteomes" id="UP000811844">
    <property type="component" value="Unassembled WGS sequence"/>
</dbReference>
<evidence type="ECO:0000256" key="4">
    <source>
        <dbReference type="ARBA" id="ARBA00022989"/>
    </source>
</evidence>
<reference evidence="7 8" key="1">
    <citation type="submission" date="2020-02" db="EMBL/GenBank/DDBJ databases">
        <title>Shewanella WXL01 sp. nov., a marine bacterium isolated from green algae in Luhuitou Fringing Reef (Northern South China Sea).</title>
        <authorList>
            <person name="Wang X."/>
        </authorList>
    </citation>
    <scope>NUCLEOTIDE SEQUENCE [LARGE SCALE GENOMIC DNA]</scope>
    <source>
        <strain evidence="7 8">MCCC 1A01895</strain>
    </source>
</reference>
<feature type="transmembrane region" description="Helical" evidence="6">
    <location>
        <begin position="31"/>
        <end position="59"/>
    </location>
</feature>
<evidence type="ECO:0000256" key="3">
    <source>
        <dbReference type="ARBA" id="ARBA00022692"/>
    </source>
</evidence>
<feature type="transmembrane region" description="Helical" evidence="6">
    <location>
        <begin position="71"/>
        <end position="91"/>
    </location>
</feature>
<organism evidence="7 8">
    <name type="scientific">Shewanella intestini</name>
    <dbReference type="NCBI Taxonomy" id="2017544"/>
    <lineage>
        <taxon>Bacteria</taxon>
        <taxon>Pseudomonadati</taxon>
        <taxon>Pseudomonadota</taxon>
        <taxon>Gammaproteobacteria</taxon>
        <taxon>Alteromonadales</taxon>
        <taxon>Shewanellaceae</taxon>
        <taxon>Shewanella</taxon>
    </lineage>
</organism>
<evidence type="ECO:0000313" key="7">
    <source>
        <dbReference type="EMBL" id="MBR9726706.1"/>
    </source>
</evidence>
<sequence>MKVWLAAMIFILCWATWLSFFTPVIDTILNSGLFVLVGIIGAIFANSTGAGGGVIFVPVFSAVGFSTEQMISTSFAIQCFGMTAGSLSWIFHYRRHHRLDPTWIAFGRFCGLSALASISGLWFSTLVQLPPPVSIHISFSLFSIALGLIILTHSRKSTAQLTNHHKQHLDIIALVIISFIGGIVTSWLSVGVGEMLVIYLMLRGYCTKLAIATGVVVSAITVWSTAPITFSADSAAHFETLLFAGPAAIIGGLLAKRIALYFSIQKLKQFFSVWIILTGTVMLGLH</sequence>
<feature type="transmembrane region" description="Helical" evidence="6">
    <location>
        <begin position="103"/>
        <end position="126"/>
    </location>
</feature>
<proteinExistence type="inferred from homology"/>
<comment type="subcellular location">
    <subcellularLocation>
        <location evidence="6">Cell membrane</location>
        <topology evidence="6">Multi-pass membrane protein</topology>
    </subcellularLocation>
    <subcellularLocation>
        <location evidence="1">Membrane</location>
        <topology evidence="1">Multi-pass membrane protein</topology>
    </subcellularLocation>
</comment>
<keyword evidence="6" id="KW-1003">Cell membrane</keyword>
<gene>
    <name evidence="7" type="ORF">G3R48_01710</name>
</gene>
<keyword evidence="8" id="KW-1185">Reference proteome</keyword>
<feature type="transmembrane region" description="Helical" evidence="6">
    <location>
        <begin position="209"/>
        <end position="230"/>
    </location>
</feature>
<comment type="similarity">
    <text evidence="2 6">Belongs to the 4-toluene sulfonate uptake permease (TSUP) (TC 2.A.102) family.</text>
</comment>
<dbReference type="EMBL" id="JAAIKR010000001">
    <property type="protein sequence ID" value="MBR9726706.1"/>
    <property type="molecule type" value="Genomic_DNA"/>
</dbReference>
<evidence type="ECO:0000256" key="6">
    <source>
        <dbReference type="RuleBase" id="RU363041"/>
    </source>
</evidence>
<dbReference type="PANTHER" id="PTHR43701">
    <property type="entry name" value="MEMBRANE TRANSPORTER PROTEIN MJ0441-RELATED"/>
    <property type="match status" value="1"/>
</dbReference>
<feature type="transmembrane region" description="Helical" evidence="6">
    <location>
        <begin position="267"/>
        <end position="285"/>
    </location>
</feature>
<dbReference type="InterPro" id="IPR002781">
    <property type="entry name" value="TM_pro_TauE-like"/>
</dbReference>
<protein>
    <recommendedName>
        <fullName evidence="6">Probable membrane transporter protein</fullName>
    </recommendedName>
</protein>
<keyword evidence="5 6" id="KW-0472">Membrane</keyword>
<dbReference type="Pfam" id="PF01925">
    <property type="entry name" value="TauE"/>
    <property type="match status" value="1"/>
</dbReference>
<feature type="transmembrane region" description="Helical" evidence="6">
    <location>
        <begin position="236"/>
        <end position="255"/>
    </location>
</feature>
<evidence type="ECO:0000256" key="1">
    <source>
        <dbReference type="ARBA" id="ARBA00004141"/>
    </source>
</evidence>
<dbReference type="InterPro" id="IPR051598">
    <property type="entry name" value="TSUP/Inactive_protease-like"/>
</dbReference>
<evidence type="ECO:0000256" key="5">
    <source>
        <dbReference type="ARBA" id="ARBA00023136"/>
    </source>
</evidence>
<evidence type="ECO:0000313" key="8">
    <source>
        <dbReference type="Proteomes" id="UP000811844"/>
    </source>
</evidence>
<evidence type="ECO:0000256" key="2">
    <source>
        <dbReference type="ARBA" id="ARBA00009142"/>
    </source>
</evidence>
<dbReference type="PANTHER" id="PTHR43701:SF2">
    <property type="entry name" value="MEMBRANE TRANSPORTER PROTEIN YJNA-RELATED"/>
    <property type="match status" value="1"/>
</dbReference>